<protein>
    <submittedName>
        <fullName evidence="1">Uncharacterized protein</fullName>
    </submittedName>
</protein>
<dbReference type="Proteomes" id="UP000297832">
    <property type="component" value="Unassembled WGS sequence"/>
</dbReference>
<accession>A0A5F2C2N7</accession>
<evidence type="ECO:0000313" key="3">
    <source>
        <dbReference type="Proteomes" id="UP000297832"/>
    </source>
</evidence>
<reference evidence="2" key="1">
    <citation type="submission" date="2018-10" db="EMBL/GenBank/DDBJ databases">
        <authorList>
            <person name="Vincent A.T."/>
            <person name="Schiettekatte O."/>
            <person name="Bourhy P."/>
            <person name="Veyrier F.J."/>
            <person name="Picardeau M."/>
        </authorList>
    </citation>
    <scope>NUCLEOTIDE SEQUENCE</scope>
    <source>
        <strain evidence="2">201702406</strain>
    </source>
</reference>
<proteinExistence type="predicted"/>
<organism evidence="1 3">
    <name type="scientific">Leptospira selangorensis</name>
    <dbReference type="NCBI Taxonomy" id="2484982"/>
    <lineage>
        <taxon>Bacteria</taxon>
        <taxon>Pseudomonadati</taxon>
        <taxon>Spirochaetota</taxon>
        <taxon>Spirochaetia</taxon>
        <taxon>Leptospirales</taxon>
        <taxon>Leptospiraceae</taxon>
        <taxon>Leptospira</taxon>
    </lineage>
</organism>
<dbReference type="EMBL" id="RQGU01000086">
    <property type="protein sequence ID" value="TGM22129.1"/>
    <property type="molecule type" value="Genomic_DNA"/>
</dbReference>
<dbReference type="EMBL" id="RQGV01000012">
    <property type="protein sequence ID" value="TGM13530.1"/>
    <property type="molecule type" value="Genomic_DNA"/>
</dbReference>
<dbReference type="RefSeq" id="WP_135626736.1">
    <property type="nucleotide sequence ID" value="NZ_RQGU01000086.1"/>
</dbReference>
<evidence type="ECO:0000313" key="2">
    <source>
        <dbReference type="EMBL" id="TGM22129.1"/>
    </source>
</evidence>
<name>A0A5F2C2N7_9LEPT</name>
<dbReference type="AlphaFoldDB" id="A0A5F2C2N7"/>
<reference evidence="1 3" key="2">
    <citation type="journal article" date="2019" name="PLoS Negl. Trop. Dis.">
        <title>Revisiting the worldwide diversity of Leptospira species in the environment.</title>
        <authorList>
            <person name="Vincent A.T."/>
            <person name="Schiettekatte O."/>
            <person name="Bourhy P."/>
            <person name="Veyrier F.J."/>
            <person name="Picardeau M."/>
        </authorList>
    </citation>
    <scope>NUCLEOTIDE SEQUENCE [LARGE SCALE GENOMIC DNA]</scope>
    <source>
        <strain evidence="1 3">201702405</strain>
        <strain evidence="2">201702406</strain>
    </source>
</reference>
<sequence length="113" mass="12703">MKLIFNFNGMHVGDLANVKIGKSTSPENDFEIHITGKFLSNGNTEEKGHLARSMNSSMNALPIIIETQISKKVIEATDQNTNSKIKELFKDSSAKQIFGTNALLWKRLESHRR</sequence>
<comment type="caution">
    <text evidence="1">The sequence shown here is derived from an EMBL/GenBank/DDBJ whole genome shotgun (WGS) entry which is preliminary data.</text>
</comment>
<evidence type="ECO:0000313" key="1">
    <source>
        <dbReference type="EMBL" id="TGM13530.1"/>
    </source>
</evidence>
<gene>
    <name evidence="1" type="ORF">EHQ81_11905</name>
    <name evidence="2" type="ORF">EHQ82_06820</name>
</gene>
<keyword evidence="4" id="KW-1185">Reference proteome</keyword>
<dbReference type="Proteomes" id="UP000298057">
    <property type="component" value="Unassembled WGS sequence"/>
</dbReference>
<evidence type="ECO:0000313" key="4">
    <source>
        <dbReference type="Proteomes" id="UP000298057"/>
    </source>
</evidence>